<name>A0A381P9T0_9ZZZZ</name>
<dbReference type="EMBL" id="UINC01000923">
    <property type="protein sequence ID" value="SUZ63735.1"/>
    <property type="molecule type" value="Genomic_DNA"/>
</dbReference>
<evidence type="ECO:0000313" key="1">
    <source>
        <dbReference type="EMBL" id="SUZ63735.1"/>
    </source>
</evidence>
<organism evidence="1">
    <name type="scientific">marine metagenome</name>
    <dbReference type="NCBI Taxonomy" id="408172"/>
    <lineage>
        <taxon>unclassified sequences</taxon>
        <taxon>metagenomes</taxon>
        <taxon>ecological metagenomes</taxon>
    </lineage>
</organism>
<protein>
    <submittedName>
        <fullName evidence="1">Uncharacterized protein</fullName>
    </submittedName>
</protein>
<accession>A0A381P9T0</accession>
<dbReference type="AlphaFoldDB" id="A0A381P9T0"/>
<proteinExistence type="predicted"/>
<gene>
    <name evidence="1" type="ORF">METZ01_LOCUS16589</name>
</gene>
<sequence length="25" mass="2815">MSVGLADRHPVGLFWNPAYRDDGKI</sequence>
<reference evidence="1" key="1">
    <citation type="submission" date="2018-05" db="EMBL/GenBank/DDBJ databases">
        <authorList>
            <person name="Lanie J.A."/>
            <person name="Ng W.-L."/>
            <person name="Kazmierczak K.M."/>
            <person name="Andrzejewski T.M."/>
            <person name="Davidsen T.M."/>
            <person name="Wayne K.J."/>
            <person name="Tettelin H."/>
            <person name="Glass J.I."/>
            <person name="Rusch D."/>
            <person name="Podicherti R."/>
            <person name="Tsui H.-C.T."/>
            <person name="Winkler M.E."/>
        </authorList>
    </citation>
    <scope>NUCLEOTIDE SEQUENCE</scope>
</reference>